<dbReference type="PANTHER" id="PTHR21310">
    <property type="entry name" value="AMINOGLYCOSIDE PHOSPHOTRANSFERASE-RELATED-RELATED"/>
    <property type="match status" value="1"/>
</dbReference>
<proteinExistence type="predicted"/>
<keyword evidence="2" id="KW-1185">Reference proteome</keyword>
<sequence>MLGAASAALSISVLITSAPRFKLVQKRRSMMPIWLPRPDSWSPYKLSAQVNEEFLTQRASELNQGISCKIDPTYPMGRRRVGGRHAHLGLVFPASEVYLARLPRVNYTSFDDKLSNDILLNECATLEWPERIEFPAPRPYDYGLRHDPRKGVGVAFMLISEAHGRPLNQLTATREQLEKVYAQLADLYTKLSQHPFHQIGSLTIGEDDNVNIGPFTGNRTGTLSYLGPFNNANDYYFAWAKEY</sequence>
<evidence type="ECO:0000313" key="2">
    <source>
        <dbReference type="Proteomes" id="UP000244855"/>
    </source>
</evidence>
<gene>
    <name evidence="1" type="ORF">DM02DRAFT_661072</name>
</gene>
<dbReference type="EMBL" id="KZ805536">
    <property type="protein sequence ID" value="PVH94409.1"/>
    <property type="molecule type" value="Genomic_DNA"/>
</dbReference>
<organism evidence="1 2">
    <name type="scientific">Periconia macrospinosa</name>
    <dbReference type="NCBI Taxonomy" id="97972"/>
    <lineage>
        <taxon>Eukaryota</taxon>
        <taxon>Fungi</taxon>
        <taxon>Dikarya</taxon>
        <taxon>Ascomycota</taxon>
        <taxon>Pezizomycotina</taxon>
        <taxon>Dothideomycetes</taxon>
        <taxon>Pleosporomycetidae</taxon>
        <taxon>Pleosporales</taxon>
        <taxon>Massarineae</taxon>
        <taxon>Periconiaceae</taxon>
        <taxon>Periconia</taxon>
    </lineage>
</organism>
<dbReference type="OrthoDB" id="10003767at2759"/>
<dbReference type="STRING" id="97972.A0A2V1DB52"/>
<dbReference type="Proteomes" id="UP000244855">
    <property type="component" value="Unassembled WGS sequence"/>
</dbReference>
<accession>A0A2V1DB52</accession>
<protein>
    <recommendedName>
        <fullName evidence="3">Aminoglycoside phosphotransferase domain-containing protein</fullName>
    </recommendedName>
</protein>
<dbReference type="AlphaFoldDB" id="A0A2V1DB52"/>
<reference evidence="1 2" key="1">
    <citation type="journal article" date="2018" name="Sci. Rep.">
        <title>Comparative genomics provides insights into the lifestyle and reveals functional heterogeneity of dark septate endophytic fungi.</title>
        <authorList>
            <person name="Knapp D.G."/>
            <person name="Nemeth J.B."/>
            <person name="Barry K."/>
            <person name="Hainaut M."/>
            <person name="Henrissat B."/>
            <person name="Johnson J."/>
            <person name="Kuo A."/>
            <person name="Lim J.H.P."/>
            <person name="Lipzen A."/>
            <person name="Nolan M."/>
            <person name="Ohm R.A."/>
            <person name="Tamas L."/>
            <person name="Grigoriev I.V."/>
            <person name="Spatafora J.W."/>
            <person name="Nagy L.G."/>
            <person name="Kovacs G.M."/>
        </authorList>
    </citation>
    <scope>NUCLEOTIDE SEQUENCE [LARGE SCALE GENOMIC DNA]</scope>
    <source>
        <strain evidence="1 2">DSE2036</strain>
    </source>
</reference>
<dbReference type="PANTHER" id="PTHR21310:SF15">
    <property type="entry name" value="AMINOGLYCOSIDE PHOSPHOTRANSFERASE DOMAIN-CONTAINING PROTEIN"/>
    <property type="match status" value="1"/>
</dbReference>
<evidence type="ECO:0000313" key="1">
    <source>
        <dbReference type="EMBL" id="PVH94409.1"/>
    </source>
</evidence>
<name>A0A2V1DB52_9PLEO</name>
<evidence type="ECO:0008006" key="3">
    <source>
        <dbReference type="Google" id="ProtNLM"/>
    </source>
</evidence>
<dbReference type="InterPro" id="IPR051678">
    <property type="entry name" value="AGP_Transferase"/>
</dbReference>